<dbReference type="Gene3D" id="1.10.10.10">
    <property type="entry name" value="Winged helix-like DNA-binding domain superfamily/Winged helix DNA-binding domain"/>
    <property type="match status" value="1"/>
</dbReference>
<comment type="caution">
    <text evidence="8">The sequence shown here is derived from an EMBL/GenBank/DDBJ whole genome shotgun (WGS) entry which is preliminary data.</text>
</comment>
<reference evidence="8 9" key="1">
    <citation type="journal article" date="2017" name="Chemistry">
        <title>Isolation, Biosynthesis and Chemical Modifications of Rubterolones A-F: Rare Tropolone Alkaloids from Actinomadura sp. 5-2.</title>
        <authorList>
            <person name="Guo H."/>
            <person name="Benndorf R."/>
            <person name="Leichnitz D."/>
            <person name="Klassen J.L."/>
            <person name="Vollmers J."/>
            <person name="Gorls H."/>
            <person name="Steinacker M."/>
            <person name="Weigel C."/>
            <person name="Dahse H.M."/>
            <person name="Kaster A.K."/>
            <person name="de Beer Z.W."/>
            <person name="Poulsen M."/>
            <person name="Beemelmanns C."/>
        </authorList>
    </citation>
    <scope>NUCLEOTIDE SEQUENCE [LARGE SCALE GENOMIC DNA]</scope>
    <source>
        <strain evidence="8 9">5-2</strain>
    </source>
</reference>
<feature type="domain" description="RNA polymerase sigma-70 region 2" evidence="6">
    <location>
        <begin position="17"/>
        <end position="83"/>
    </location>
</feature>
<evidence type="ECO:0000256" key="2">
    <source>
        <dbReference type="ARBA" id="ARBA00023015"/>
    </source>
</evidence>
<comment type="similarity">
    <text evidence="1">Belongs to the sigma-70 factor family. ECF subfamily.</text>
</comment>
<accession>A0A2P4UNB3</accession>
<dbReference type="InterPro" id="IPR039425">
    <property type="entry name" value="RNA_pol_sigma-70-like"/>
</dbReference>
<dbReference type="InterPro" id="IPR013249">
    <property type="entry name" value="RNA_pol_sigma70_r4_t2"/>
</dbReference>
<feature type="domain" description="RNA polymerase sigma factor 70 region 4 type 2" evidence="7">
    <location>
        <begin position="109"/>
        <end position="157"/>
    </location>
</feature>
<dbReference type="InterPro" id="IPR036388">
    <property type="entry name" value="WH-like_DNA-bd_sf"/>
</dbReference>
<protein>
    <submittedName>
        <fullName evidence="8">RNA polymerase sigma-E factor</fullName>
    </submittedName>
</protein>
<dbReference type="PANTHER" id="PTHR43133:SF50">
    <property type="entry name" value="ECF RNA POLYMERASE SIGMA FACTOR SIGM"/>
    <property type="match status" value="1"/>
</dbReference>
<dbReference type="InterPro" id="IPR014284">
    <property type="entry name" value="RNA_pol_sigma-70_dom"/>
</dbReference>
<evidence type="ECO:0000256" key="4">
    <source>
        <dbReference type="ARBA" id="ARBA00023125"/>
    </source>
</evidence>
<evidence type="ECO:0000256" key="5">
    <source>
        <dbReference type="ARBA" id="ARBA00023163"/>
    </source>
</evidence>
<evidence type="ECO:0000256" key="1">
    <source>
        <dbReference type="ARBA" id="ARBA00010641"/>
    </source>
</evidence>
<dbReference type="Pfam" id="PF08281">
    <property type="entry name" value="Sigma70_r4_2"/>
    <property type="match status" value="1"/>
</dbReference>
<name>A0A2P4UNB3_9ACTN</name>
<dbReference type="Gene3D" id="1.10.1740.10">
    <property type="match status" value="1"/>
</dbReference>
<keyword evidence="5" id="KW-0804">Transcription</keyword>
<dbReference type="Pfam" id="PF04542">
    <property type="entry name" value="Sigma70_r2"/>
    <property type="match status" value="1"/>
</dbReference>
<keyword evidence="3" id="KW-0731">Sigma factor</keyword>
<gene>
    <name evidence="8" type="primary">sigE_4</name>
    <name evidence="8" type="ORF">BTM25_09390</name>
</gene>
<proteinExistence type="inferred from homology"/>
<evidence type="ECO:0000313" key="9">
    <source>
        <dbReference type="Proteomes" id="UP000242367"/>
    </source>
</evidence>
<dbReference type="InterPro" id="IPR013325">
    <property type="entry name" value="RNA_pol_sigma_r2"/>
</dbReference>
<dbReference type="InterPro" id="IPR013324">
    <property type="entry name" value="RNA_pol_sigma_r3/r4-like"/>
</dbReference>
<dbReference type="AlphaFoldDB" id="A0A2P4UNB3"/>
<evidence type="ECO:0000259" key="7">
    <source>
        <dbReference type="Pfam" id="PF08281"/>
    </source>
</evidence>
<dbReference type="InterPro" id="IPR007627">
    <property type="entry name" value="RNA_pol_sigma70_r2"/>
</dbReference>
<dbReference type="SUPFAM" id="SSF88659">
    <property type="entry name" value="Sigma3 and sigma4 domains of RNA polymerase sigma factors"/>
    <property type="match status" value="1"/>
</dbReference>
<organism evidence="8 9">
    <name type="scientific">Actinomadura rubteroloni</name>
    <dbReference type="NCBI Taxonomy" id="1926885"/>
    <lineage>
        <taxon>Bacteria</taxon>
        <taxon>Bacillati</taxon>
        <taxon>Actinomycetota</taxon>
        <taxon>Actinomycetes</taxon>
        <taxon>Streptosporangiales</taxon>
        <taxon>Thermomonosporaceae</taxon>
        <taxon>Actinomadura</taxon>
    </lineage>
</organism>
<dbReference type="PANTHER" id="PTHR43133">
    <property type="entry name" value="RNA POLYMERASE ECF-TYPE SIGMA FACTO"/>
    <property type="match status" value="1"/>
</dbReference>
<dbReference type="SUPFAM" id="SSF88946">
    <property type="entry name" value="Sigma2 domain of RNA polymerase sigma factors"/>
    <property type="match status" value="1"/>
</dbReference>
<dbReference type="GO" id="GO:0003677">
    <property type="term" value="F:DNA binding"/>
    <property type="evidence" value="ECO:0007669"/>
    <property type="project" value="UniProtKB-KW"/>
</dbReference>
<sequence>MPKRVVGVKQREFQEFYAANRDACLRAVLAAVGDRPLAEDLVAEAFTRAWASWRSVRGHPAPSAWIVRTALNTRVSWWRRRRREVPLDAGHEVADDPDRASGLDPALFAVLRRLPPRQREVVALRVFLDLDTRTTARTLGIAPGTVTAHLARAVETLRAHLVPLDRPEAGS</sequence>
<dbReference type="NCBIfam" id="TIGR02937">
    <property type="entry name" value="sigma70-ECF"/>
    <property type="match status" value="1"/>
</dbReference>
<evidence type="ECO:0000313" key="8">
    <source>
        <dbReference type="EMBL" id="POM26538.1"/>
    </source>
</evidence>
<keyword evidence="2" id="KW-0805">Transcription regulation</keyword>
<evidence type="ECO:0000256" key="3">
    <source>
        <dbReference type="ARBA" id="ARBA00023082"/>
    </source>
</evidence>
<dbReference type="RefSeq" id="WP_103561493.1">
    <property type="nucleotide sequence ID" value="NZ_MTBP01000001.1"/>
</dbReference>
<dbReference type="GO" id="GO:0006352">
    <property type="term" value="P:DNA-templated transcription initiation"/>
    <property type="evidence" value="ECO:0007669"/>
    <property type="project" value="InterPro"/>
</dbReference>
<dbReference type="EMBL" id="MTBP01000001">
    <property type="protein sequence ID" value="POM26538.1"/>
    <property type="molecule type" value="Genomic_DNA"/>
</dbReference>
<dbReference type="Proteomes" id="UP000242367">
    <property type="component" value="Unassembled WGS sequence"/>
</dbReference>
<evidence type="ECO:0000259" key="6">
    <source>
        <dbReference type="Pfam" id="PF04542"/>
    </source>
</evidence>
<keyword evidence="9" id="KW-1185">Reference proteome</keyword>
<dbReference type="GO" id="GO:0016987">
    <property type="term" value="F:sigma factor activity"/>
    <property type="evidence" value="ECO:0007669"/>
    <property type="project" value="UniProtKB-KW"/>
</dbReference>
<keyword evidence="4" id="KW-0238">DNA-binding</keyword>